<sequence length="457" mass="48745">MQETSNVNKQNWATKLMAIVVVVSMVGSTFVLFAPEASARTGSDSYGYTFKDSSETEVDASWTELVGTAGTTTLLSSSTDGGQGPYDLPFTFEMYENEFTSWGNGGDNGYITLGVAISNQWTSYHIPATQLGNTAVAGAWFDGGFCRTSNPTAGVYYNTIGTTPNREFIVQYQDQGAWYPSVYQCPSAAAADALTWQIILHEGSNKISVNYKDTNGGYGSDNEQATTGIQGSPGGSSTGLEYVYRNSPVAFNTLDDNGGSTVEFYAPPPARNDIRLKSTSVPDPISLDKSNVIAATVSNNGVNCDTAGDCSPVAETDIDVTAKVFSIAEATSDYTFDDRTDPEGFTHEAIQGADAWTQALNDGKGNHNEGDEGTDDGAWSSGRKSGTLGGLFDVPQKIHYDGTDVLVANFGWDNVKKISTATGTVTDVIGGDNGYHLYLHMVIDVTEDGTNYYTLAR</sequence>
<feature type="transmembrane region" description="Helical" evidence="2">
    <location>
        <begin position="12"/>
        <end position="34"/>
    </location>
</feature>
<evidence type="ECO:0000313" key="3">
    <source>
        <dbReference type="EMBL" id="HIF37496.1"/>
    </source>
</evidence>
<accession>A0A7J4GS89</accession>
<feature type="non-terminal residue" evidence="3">
    <location>
        <position position="457"/>
    </location>
</feature>
<gene>
    <name evidence="3" type="ORF">EYQ70_03740</name>
</gene>
<evidence type="ECO:0000313" key="4">
    <source>
        <dbReference type="Proteomes" id="UP000585802"/>
    </source>
</evidence>
<organism evidence="3 4">
    <name type="scientific">Marine Group III euryarchaeote</name>
    <dbReference type="NCBI Taxonomy" id="2173149"/>
    <lineage>
        <taxon>Archaea</taxon>
        <taxon>Methanobacteriati</taxon>
        <taxon>Thermoplasmatota</taxon>
        <taxon>Thermoplasmata</taxon>
        <taxon>Candidatus Thermoprofundales</taxon>
    </lineage>
</organism>
<evidence type="ECO:0000256" key="1">
    <source>
        <dbReference type="SAM" id="MobiDB-lite"/>
    </source>
</evidence>
<dbReference type="AlphaFoldDB" id="A0A7J4GS89"/>
<keyword evidence="2" id="KW-0472">Membrane</keyword>
<reference evidence="4" key="1">
    <citation type="journal article" date="2019" name="bioRxiv">
        <title>Genome diversification in globally distributed novel marine Proteobacteria is linked to environmental adaptation.</title>
        <authorList>
            <person name="Zhou Z."/>
            <person name="Tran P.Q."/>
            <person name="Kieft K."/>
            <person name="Anantharaman K."/>
        </authorList>
    </citation>
    <scope>NUCLEOTIDE SEQUENCE [LARGE SCALE GENOMIC DNA]</scope>
</reference>
<keyword evidence="2" id="KW-0812">Transmembrane</keyword>
<comment type="caution">
    <text evidence="3">The sequence shown here is derived from an EMBL/GenBank/DDBJ whole genome shotgun (WGS) entry which is preliminary data.</text>
</comment>
<proteinExistence type="predicted"/>
<evidence type="ECO:0000256" key="2">
    <source>
        <dbReference type="SAM" id="Phobius"/>
    </source>
</evidence>
<dbReference type="EMBL" id="DUCX01000063">
    <property type="protein sequence ID" value="HIF37496.1"/>
    <property type="molecule type" value="Genomic_DNA"/>
</dbReference>
<name>A0A7J4GS89_9ARCH</name>
<feature type="region of interest" description="Disordered" evidence="1">
    <location>
        <begin position="359"/>
        <end position="380"/>
    </location>
</feature>
<dbReference type="Proteomes" id="UP000585802">
    <property type="component" value="Unassembled WGS sequence"/>
</dbReference>
<keyword evidence="2" id="KW-1133">Transmembrane helix</keyword>
<protein>
    <submittedName>
        <fullName evidence="3">Uncharacterized protein</fullName>
    </submittedName>
</protein>